<dbReference type="OrthoDB" id="4754366at2759"/>
<dbReference type="GeneID" id="9675776"/>
<protein>
    <submittedName>
        <fullName evidence="2">Uncharacterized protein</fullName>
    </submittedName>
</protein>
<dbReference type="KEGG" id="nhe:NECHADRAFT_83300"/>
<feature type="region of interest" description="Disordered" evidence="1">
    <location>
        <begin position="1"/>
        <end position="43"/>
    </location>
</feature>
<dbReference type="Proteomes" id="UP000005206">
    <property type="component" value="Chromosome 8"/>
</dbReference>
<dbReference type="eggNOG" id="ENOG502T4E1">
    <property type="taxonomic scope" value="Eukaryota"/>
</dbReference>
<accession>C7Z3M3</accession>
<dbReference type="VEuPathDB" id="FungiDB:NECHADRAFT_83300"/>
<dbReference type="RefSeq" id="XP_003047047.1">
    <property type="nucleotide sequence ID" value="XM_003047001.1"/>
</dbReference>
<sequence>MSAPMEQHDDGIVMPPDEDAPSHRSDSNINSDSDSDDSYRPDFEALHTEQVARMRATLQSSYPPIEETDFDAIVGPAEPTFTATWKKEDEELMLLEWDSSHEKKAYTCIDVKNASLITLWKVCMRMFRCTPLDLISPLLNLKYGSSTVVFSQEFCEALTPLIVHGVWRGSTQRLAMALQYAVICRTDDRRPWKPEFRCFALHLLVSSMDKHSSMPQPIHKMHHEARISDVMYEIGEIVSEMSLDVTTTAGCTVYKGHEVYCVTTQDVELVTMAVNYAAWGVFTTVNDAYELFQGRWTTTIHPIRSRSETSINELGDSSYASWPWPKSDELGLSLRSKFCLERLDDYRGFGHLKSVTAGRCGKGDWANGLFMEEGYRDSAFIPRKWMPFGTFHLSTCL</sequence>
<dbReference type="AlphaFoldDB" id="C7Z3M3"/>
<evidence type="ECO:0000313" key="3">
    <source>
        <dbReference type="Proteomes" id="UP000005206"/>
    </source>
</evidence>
<reference evidence="2 3" key="1">
    <citation type="journal article" date="2009" name="PLoS Genet.">
        <title>The genome of Nectria haematococca: contribution of supernumerary chromosomes to gene expansion.</title>
        <authorList>
            <person name="Coleman J.J."/>
            <person name="Rounsley S.D."/>
            <person name="Rodriguez-Carres M."/>
            <person name="Kuo A."/>
            <person name="Wasmann C.C."/>
            <person name="Grimwood J."/>
            <person name="Schmutz J."/>
            <person name="Taga M."/>
            <person name="White G.J."/>
            <person name="Zhou S."/>
            <person name="Schwartz D.C."/>
            <person name="Freitag M."/>
            <person name="Ma L.J."/>
            <person name="Danchin E.G."/>
            <person name="Henrissat B."/>
            <person name="Coutinho P.M."/>
            <person name="Nelson D.R."/>
            <person name="Straney D."/>
            <person name="Napoli C.A."/>
            <person name="Barker B.M."/>
            <person name="Gribskov M."/>
            <person name="Rep M."/>
            <person name="Kroken S."/>
            <person name="Molnar I."/>
            <person name="Rensing C."/>
            <person name="Kennell J.C."/>
            <person name="Zamora J."/>
            <person name="Farman M.L."/>
            <person name="Selker E.U."/>
            <person name="Salamov A."/>
            <person name="Shapiro H."/>
            <person name="Pangilinan J."/>
            <person name="Lindquist E."/>
            <person name="Lamers C."/>
            <person name="Grigoriev I.V."/>
            <person name="Geiser D.M."/>
            <person name="Covert S.F."/>
            <person name="Temporini E."/>
            <person name="Vanetten H.D."/>
        </authorList>
    </citation>
    <scope>NUCLEOTIDE SEQUENCE [LARGE SCALE GENOMIC DNA]</scope>
    <source>
        <strain evidence="3">ATCC MYA-4622 / CBS 123669 / FGSC 9596 / NRRL 45880 / 77-13-4</strain>
    </source>
</reference>
<dbReference type="HOGENOM" id="CLU_694621_0_0_1"/>
<name>C7Z3M3_FUSV7</name>
<feature type="compositionally biased region" description="Basic and acidic residues" evidence="1">
    <location>
        <begin position="1"/>
        <end position="11"/>
    </location>
</feature>
<evidence type="ECO:0000256" key="1">
    <source>
        <dbReference type="SAM" id="MobiDB-lite"/>
    </source>
</evidence>
<gene>
    <name evidence="2" type="ORF">NECHADRAFT_83300</name>
</gene>
<organism evidence="2 3">
    <name type="scientific">Fusarium vanettenii (strain ATCC MYA-4622 / CBS 123669 / FGSC 9596 / NRRL 45880 / 77-13-4)</name>
    <name type="common">Fusarium solani subsp. pisi</name>
    <dbReference type="NCBI Taxonomy" id="660122"/>
    <lineage>
        <taxon>Eukaryota</taxon>
        <taxon>Fungi</taxon>
        <taxon>Dikarya</taxon>
        <taxon>Ascomycota</taxon>
        <taxon>Pezizomycotina</taxon>
        <taxon>Sordariomycetes</taxon>
        <taxon>Hypocreomycetidae</taxon>
        <taxon>Hypocreales</taxon>
        <taxon>Nectriaceae</taxon>
        <taxon>Fusarium</taxon>
        <taxon>Fusarium solani species complex</taxon>
        <taxon>Fusarium vanettenii</taxon>
    </lineage>
</organism>
<proteinExistence type="predicted"/>
<evidence type="ECO:0000313" key="2">
    <source>
        <dbReference type="EMBL" id="EEU41334.1"/>
    </source>
</evidence>
<keyword evidence="3" id="KW-1185">Reference proteome</keyword>
<dbReference type="EMBL" id="GG698909">
    <property type="protein sequence ID" value="EEU41334.1"/>
    <property type="molecule type" value="Genomic_DNA"/>
</dbReference>
<dbReference type="InParanoid" id="C7Z3M3"/>